<evidence type="ECO:0000313" key="2">
    <source>
        <dbReference type="Proteomes" id="UP000095743"/>
    </source>
</evidence>
<keyword evidence="2" id="KW-1185">Reference proteome</keyword>
<name>A0A1D8GQ93_9FIRM</name>
<protein>
    <recommendedName>
        <fullName evidence="3">DUF2922 domain-containing protein</fullName>
    </recommendedName>
</protein>
<dbReference type="EMBL" id="CP017269">
    <property type="protein sequence ID" value="AOT73076.1"/>
    <property type="molecule type" value="Genomic_DNA"/>
</dbReference>
<gene>
    <name evidence="1" type="ORF">Gferi_10825</name>
</gene>
<dbReference type="Proteomes" id="UP000095743">
    <property type="component" value="Chromosome"/>
</dbReference>
<reference evidence="1 2" key="1">
    <citation type="submission" date="2016-09" db="EMBL/GenBank/DDBJ databases">
        <title>Genomic analysis reveals versatility of anaerobic energy metabolism of Geosporobacter ferrireducens IRF9 of phylum Firmicutes.</title>
        <authorList>
            <person name="Kim S.-J."/>
        </authorList>
    </citation>
    <scope>NUCLEOTIDE SEQUENCE [LARGE SCALE GENOMIC DNA]</scope>
    <source>
        <strain evidence="1 2">IRF9</strain>
    </source>
</reference>
<dbReference type="Pfam" id="PF11148">
    <property type="entry name" value="DUF2922"/>
    <property type="match status" value="1"/>
</dbReference>
<evidence type="ECO:0000313" key="1">
    <source>
        <dbReference type="EMBL" id="AOT73076.1"/>
    </source>
</evidence>
<organism evidence="1 2">
    <name type="scientific">Geosporobacter ferrireducens</name>
    <dbReference type="NCBI Taxonomy" id="1424294"/>
    <lineage>
        <taxon>Bacteria</taxon>
        <taxon>Bacillati</taxon>
        <taxon>Bacillota</taxon>
        <taxon>Clostridia</taxon>
        <taxon>Peptostreptococcales</taxon>
        <taxon>Thermotaleaceae</taxon>
        <taxon>Geosporobacter</taxon>
    </lineage>
</organism>
<sequence length="64" mass="7013">MVFKNQLGRTNKITVENAKIDLSESDVQAAMQTIIEKNIFKTSGGDFVAIEGAKIITTNVEELV</sequence>
<dbReference type="InterPro" id="IPR021321">
    <property type="entry name" value="DUF2922"/>
</dbReference>
<dbReference type="KEGG" id="gfe:Gferi_10825"/>
<dbReference type="AlphaFoldDB" id="A0A1D8GQ93"/>
<dbReference type="STRING" id="1424294.Gferi_10825"/>
<proteinExistence type="predicted"/>
<evidence type="ECO:0008006" key="3">
    <source>
        <dbReference type="Google" id="ProtNLM"/>
    </source>
</evidence>
<accession>A0A1D8GQ93</accession>